<feature type="compositionally biased region" description="Basic and acidic residues" evidence="6">
    <location>
        <begin position="576"/>
        <end position="585"/>
    </location>
</feature>
<name>A0ABW4EPA7_9PSEU</name>
<comment type="catalytic activity">
    <reaction evidence="1">
        <text>ATP + protein L-histidine = ADP + protein N-phospho-L-histidine.</text>
        <dbReference type="EC" id="2.7.13.3"/>
    </reaction>
</comment>
<evidence type="ECO:0000256" key="5">
    <source>
        <dbReference type="ARBA" id="ARBA00022777"/>
    </source>
</evidence>
<evidence type="ECO:0000313" key="7">
    <source>
        <dbReference type="EMBL" id="MFD1516130.1"/>
    </source>
</evidence>
<comment type="caution">
    <text evidence="7">The sequence shown here is derived from an EMBL/GenBank/DDBJ whole genome shotgun (WGS) entry which is preliminary data.</text>
</comment>
<keyword evidence="8" id="KW-1185">Reference proteome</keyword>
<evidence type="ECO:0000256" key="1">
    <source>
        <dbReference type="ARBA" id="ARBA00000085"/>
    </source>
</evidence>
<accession>A0ABW4EPA7</accession>
<protein>
    <recommendedName>
        <fullName evidence="2">histidine kinase</fullName>
        <ecNumber evidence="2">2.7.13.3</ecNumber>
    </recommendedName>
</protein>
<dbReference type="PANTHER" id="PTHR45436">
    <property type="entry name" value="SENSOR HISTIDINE KINASE YKOH"/>
    <property type="match status" value="1"/>
</dbReference>
<dbReference type="Proteomes" id="UP001597114">
    <property type="component" value="Unassembled WGS sequence"/>
</dbReference>
<keyword evidence="3" id="KW-0597">Phosphoprotein</keyword>
<feature type="compositionally biased region" description="Low complexity" evidence="6">
    <location>
        <begin position="243"/>
        <end position="275"/>
    </location>
</feature>
<proteinExistence type="predicted"/>
<evidence type="ECO:0000256" key="4">
    <source>
        <dbReference type="ARBA" id="ARBA00022679"/>
    </source>
</evidence>
<dbReference type="PANTHER" id="PTHR45436:SF5">
    <property type="entry name" value="SENSOR HISTIDINE KINASE TRCS"/>
    <property type="match status" value="1"/>
</dbReference>
<evidence type="ECO:0000313" key="8">
    <source>
        <dbReference type="Proteomes" id="UP001597114"/>
    </source>
</evidence>
<feature type="compositionally biased region" description="Basic and acidic residues" evidence="6">
    <location>
        <begin position="526"/>
        <end position="535"/>
    </location>
</feature>
<sequence length="608" mass="63973">MNVGRQGSAVWADRWDDIPRPPSSDEAAAGVARRLQARLDRHLWLLERLRAEQSYPESPGFAELAESAHRMRRDTESLLVLGGQEPGARGGATRKLSDILAEAADAAEERGRVDVRPAPAATVAPAAATEFLHVLSELVDDVTSVYPGARLDVASRVEGRGIVVDVSVDGGARLALDDMSGDGVAVIAEQIAGRSRHGISLSRPLAGPPRSGPGPVASVHCPPAAVTLEEPRPVLSDPFLPTRNGNGLGNDPLGLGNDPLGLGRDPLGLGNDRLGSGNDRPGSGNDRPGSGNDPLGMESDRPAAGSDRLGLAGSDRLGLGSDPLGLGDAARRLRNDPLGLGADPLGLGDGSVRGSDDALGSADDNPFAPRNGSSEYSSSPFESPQFESPQFESPKYDSPQFESSTFESSRFGSYEPGNGQGLLANDSVFSNNGSEQPVNGAAYPGLPADEPAASEYPLPSRSSSPPVDELFGPLLDLPQEPMDDRFSTPIFEAIASAWFRDPEPEQDDDGSGGAVNGSGPVDWESPSDREWREAAARAARPEAASGTTSSGLPRRRPGDQLVPPPRPQDPNPVTERVPDRVRERLATYQRGLRQGRHRAPGAEEPDAW</sequence>
<evidence type="ECO:0000256" key="6">
    <source>
        <dbReference type="SAM" id="MobiDB-lite"/>
    </source>
</evidence>
<dbReference type="RefSeq" id="WP_344724873.1">
    <property type="nucleotide sequence ID" value="NZ_BAAAUS010000027.1"/>
</dbReference>
<feature type="compositionally biased region" description="Low complexity" evidence="6">
    <location>
        <begin position="373"/>
        <end position="393"/>
    </location>
</feature>
<dbReference type="InterPro" id="IPR050428">
    <property type="entry name" value="TCS_sensor_his_kinase"/>
</dbReference>
<reference evidence="8" key="1">
    <citation type="journal article" date="2019" name="Int. J. Syst. Evol. Microbiol.">
        <title>The Global Catalogue of Microorganisms (GCM) 10K type strain sequencing project: providing services to taxonomists for standard genome sequencing and annotation.</title>
        <authorList>
            <consortium name="The Broad Institute Genomics Platform"/>
            <consortium name="The Broad Institute Genome Sequencing Center for Infectious Disease"/>
            <person name="Wu L."/>
            <person name="Ma J."/>
        </authorList>
    </citation>
    <scope>NUCLEOTIDE SEQUENCE [LARGE SCALE GENOMIC DNA]</scope>
    <source>
        <strain evidence="8">CCM 7043</strain>
    </source>
</reference>
<feature type="compositionally biased region" description="Polar residues" evidence="6">
    <location>
        <begin position="427"/>
        <end position="437"/>
    </location>
</feature>
<keyword evidence="5" id="KW-0418">Kinase</keyword>
<keyword evidence="4" id="KW-0808">Transferase</keyword>
<feature type="compositionally biased region" description="Polar residues" evidence="6">
    <location>
        <begin position="400"/>
        <end position="411"/>
    </location>
</feature>
<feature type="region of interest" description="Disordered" evidence="6">
    <location>
        <begin position="335"/>
        <end position="608"/>
    </location>
</feature>
<feature type="region of interest" description="Disordered" evidence="6">
    <location>
        <begin position="1"/>
        <end position="28"/>
    </location>
</feature>
<feature type="region of interest" description="Disordered" evidence="6">
    <location>
        <begin position="197"/>
        <end position="321"/>
    </location>
</feature>
<gene>
    <name evidence="7" type="ORF">ACFSJD_01440</name>
</gene>
<evidence type="ECO:0000256" key="3">
    <source>
        <dbReference type="ARBA" id="ARBA00022553"/>
    </source>
</evidence>
<dbReference type="EC" id="2.7.13.3" evidence="2"/>
<feature type="compositionally biased region" description="Low complexity" evidence="6">
    <location>
        <begin position="336"/>
        <end position="346"/>
    </location>
</feature>
<dbReference type="EMBL" id="JBHUCO010000001">
    <property type="protein sequence ID" value="MFD1516130.1"/>
    <property type="molecule type" value="Genomic_DNA"/>
</dbReference>
<organism evidence="7 8">
    <name type="scientific">Pseudonocardia yunnanensis</name>
    <dbReference type="NCBI Taxonomy" id="58107"/>
    <lineage>
        <taxon>Bacteria</taxon>
        <taxon>Bacillati</taxon>
        <taxon>Actinomycetota</taxon>
        <taxon>Actinomycetes</taxon>
        <taxon>Pseudonocardiales</taxon>
        <taxon>Pseudonocardiaceae</taxon>
        <taxon>Pseudonocardia</taxon>
    </lineage>
</organism>
<evidence type="ECO:0000256" key="2">
    <source>
        <dbReference type="ARBA" id="ARBA00012438"/>
    </source>
</evidence>